<dbReference type="CDD" id="cd02972">
    <property type="entry name" value="DsbA_family"/>
    <property type="match status" value="1"/>
</dbReference>
<name>A0ABZ0UN65_9RICK</name>
<dbReference type="Proteomes" id="UP001325140">
    <property type="component" value="Chromosome"/>
</dbReference>
<dbReference type="GO" id="GO:0016853">
    <property type="term" value="F:isomerase activity"/>
    <property type="evidence" value="ECO:0007669"/>
    <property type="project" value="UniProtKB-KW"/>
</dbReference>
<dbReference type="RefSeq" id="WP_323722227.1">
    <property type="nucleotide sequence ID" value="NZ_CP110343.1"/>
</dbReference>
<keyword evidence="1" id="KW-0676">Redox-active center</keyword>
<dbReference type="InterPro" id="IPR036249">
    <property type="entry name" value="Thioredoxin-like_sf"/>
</dbReference>
<dbReference type="Gene3D" id="3.40.30.10">
    <property type="entry name" value="Glutaredoxin"/>
    <property type="match status" value="1"/>
</dbReference>
<dbReference type="Pfam" id="PF13462">
    <property type="entry name" value="Thioredoxin_4"/>
    <property type="match status" value="1"/>
</dbReference>
<evidence type="ECO:0000259" key="2">
    <source>
        <dbReference type="Pfam" id="PF13462"/>
    </source>
</evidence>
<dbReference type="InterPro" id="IPR012336">
    <property type="entry name" value="Thioredoxin-like_fold"/>
</dbReference>
<dbReference type="SUPFAM" id="SSF52833">
    <property type="entry name" value="Thioredoxin-like"/>
    <property type="match status" value="1"/>
</dbReference>
<keyword evidence="4" id="KW-1185">Reference proteome</keyword>
<dbReference type="Gene3D" id="1.10.40.80">
    <property type="match status" value="1"/>
</dbReference>
<sequence length="207" mass="23986">MVVLYFVYLLFAFNDAYSTATASVGEHAVITNSPLFNKMHDDYYIGDLKAKNVMIEYSSLTCPHCAHYHASLFTQILEKYIKTGKMLYIYRPFPLDTQSLDAAALSLCIGHESHELYFKTIDILYKNQLSWIFGDYKKKMISILEFNNIPKSRIEHCKSSDLFKRRVVKQSFQGKQELKIEYTPYLILNGVPLKSDISLEVIEKLIK</sequence>
<feature type="domain" description="Thioredoxin-like fold" evidence="2">
    <location>
        <begin position="41"/>
        <end position="207"/>
    </location>
</feature>
<proteinExistence type="predicted"/>
<accession>A0ABZ0UN65</accession>
<dbReference type="InterPro" id="IPR017937">
    <property type="entry name" value="Thioredoxin_CS"/>
</dbReference>
<organism evidence="3 4">
    <name type="scientific">Candidatus Fokinia crypta</name>
    <dbReference type="NCBI Taxonomy" id="1920990"/>
    <lineage>
        <taxon>Bacteria</taxon>
        <taxon>Pseudomonadati</taxon>
        <taxon>Pseudomonadota</taxon>
        <taxon>Alphaproteobacteria</taxon>
        <taxon>Rickettsiales</taxon>
        <taxon>Candidatus Midichloriaceae</taxon>
        <taxon>Candidatus Fokinia</taxon>
    </lineage>
</organism>
<dbReference type="PROSITE" id="PS00194">
    <property type="entry name" value="THIOREDOXIN_1"/>
    <property type="match status" value="1"/>
</dbReference>
<evidence type="ECO:0000313" key="4">
    <source>
        <dbReference type="Proteomes" id="UP001325140"/>
    </source>
</evidence>
<protein>
    <submittedName>
        <fullName evidence="3">DsbA fimily disulfide isomerase</fullName>
    </submittedName>
</protein>
<evidence type="ECO:0000256" key="1">
    <source>
        <dbReference type="ARBA" id="ARBA00023284"/>
    </source>
</evidence>
<keyword evidence="3" id="KW-0413">Isomerase</keyword>
<reference evidence="3" key="1">
    <citation type="submission" date="2022-10" db="EMBL/GenBank/DDBJ databases">
        <title>Host association and intracellularity evolved multiple times independently in the Rickettsiales.</title>
        <authorList>
            <person name="Castelli M."/>
            <person name="Nardi T."/>
            <person name="Gammuto L."/>
            <person name="Bellinzona G."/>
            <person name="Sabaneyeva E."/>
            <person name="Potekhin A."/>
            <person name="Serra V."/>
            <person name="Petroni G."/>
            <person name="Sassera D."/>
        </authorList>
    </citation>
    <scope>NUCLEOTIDE SEQUENCE [LARGE SCALE GENOMIC DNA]</scope>
    <source>
        <strain evidence="3">US_Bl 11III1</strain>
    </source>
</reference>
<dbReference type="EMBL" id="CP110343">
    <property type="protein sequence ID" value="WPX97568.1"/>
    <property type="molecule type" value="Genomic_DNA"/>
</dbReference>
<evidence type="ECO:0000313" key="3">
    <source>
        <dbReference type="EMBL" id="WPX97568.1"/>
    </source>
</evidence>
<gene>
    <name evidence="3" type="ORF">Fokcrypt_00073</name>
</gene>